<feature type="transmembrane region" description="Helical" evidence="8">
    <location>
        <begin position="294"/>
        <end position="318"/>
    </location>
</feature>
<dbReference type="SUPFAM" id="SSF144083">
    <property type="entry name" value="Magnesium transport protein CorA, transmembrane region"/>
    <property type="match status" value="1"/>
</dbReference>
<dbReference type="FunFam" id="1.20.58.340:FF:000012">
    <property type="entry name" value="Magnesium transport protein CorA"/>
    <property type="match status" value="1"/>
</dbReference>
<organism evidence="9 10">
    <name type="scientific">Candidatus Brocadia sapporoensis</name>
    <dbReference type="NCBI Taxonomy" id="392547"/>
    <lineage>
        <taxon>Bacteria</taxon>
        <taxon>Pseudomonadati</taxon>
        <taxon>Planctomycetota</taxon>
        <taxon>Candidatus Brocadiia</taxon>
        <taxon>Candidatus Brocadiales</taxon>
        <taxon>Candidatus Brocadiaceae</taxon>
        <taxon>Candidatus Brocadia</taxon>
    </lineage>
</organism>
<dbReference type="GO" id="GO:0000287">
    <property type="term" value="F:magnesium ion binding"/>
    <property type="evidence" value="ECO:0007669"/>
    <property type="project" value="TreeGrafter"/>
</dbReference>
<dbReference type="Proteomes" id="UP000242219">
    <property type="component" value="Unassembled WGS sequence"/>
</dbReference>
<keyword evidence="8" id="KW-0406">Ion transport</keyword>
<keyword evidence="6 8" id="KW-1133">Transmembrane helix</keyword>
<keyword evidence="8" id="KW-0460">Magnesium</keyword>
<gene>
    <name evidence="8" type="primary">corA</name>
    <name evidence="9" type="ORF">BIY37_12625</name>
</gene>
<dbReference type="Gene3D" id="3.30.460.20">
    <property type="entry name" value="CorA soluble domain-like"/>
    <property type="match status" value="1"/>
</dbReference>
<dbReference type="GO" id="GO:0015087">
    <property type="term" value="F:cobalt ion transmembrane transporter activity"/>
    <property type="evidence" value="ECO:0007669"/>
    <property type="project" value="UniProtKB-UniRule"/>
</dbReference>
<evidence type="ECO:0000256" key="3">
    <source>
        <dbReference type="ARBA" id="ARBA00022448"/>
    </source>
</evidence>
<dbReference type="InterPro" id="IPR045863">
    <property type="entry name" value="CorA_TM1_TM2"/>
</dbReference>
<dbReference type="EMBL" id="MJUW02000121">
    <property type="protein sequence ID" value="OQD44649.1"/>
    <property type="molecule type" value="Genomic_DNA"/>
</dbReference>
<evidence type="ECO:0000256" key="5">
    <source>
        <dbReference type="ARBA" id="ARBA00022692"/>
    </source>
</evidence>
<proteinExistence type="inferred from homology"/>
<comment type="similarity">
    <text evidence="2 8">Belongs to the CorA metal ion transporter (MIT) (TC 1.A.35) family.</text>
</comment>
<evidence type="ECO:0000256" key="8">
    <source>
        <dbReference type="RuleBase" id="RU362010"/>
    </source>
</evidence>
<comment type="function">
    <text evidence="8">Mediates influx of magnesium ions.</text>
</comment>
<feature type="transmembrane region" description="Helical" evidence="8">
    <location>
        <begin position="330"/>
        <end position="350"/>
    </location>
</feature>
<dbReference type="PANTHER" id="PTHR46494">
    <property type="entry name" value="CORA FAMILY METAL ION TRANSPORTER (EUROFUNG)"/>
    <property type="match status" value="1"/>
</dbReference>
<sequence>MTKLIKKRSKKAGLPPGSLVHIGEKKTDKTKITIIEYDEVHFHEREAKTIEECFPFRDKNRPTVAWINIDGIHQSEILGKLGEGFGLHPLIVEDILNTDQRPKIEDFETYSYLVLKMLYFNAKDGEVASEQVSLILGYNFIISFQEREADIFHVISDRIRTNKGRVRKMGADYLAYCLLDAIVDNYFIIMETLGEKIESLENELVKEPSPEILPAIYNLKRNMILLRRSVWPLREVIGGLGRGGSLQIQESVKIYLKDIHDHTIYIIDTLESFREMVAGMLEIYLSSISNRMNAVIKVLTMIATIFMPLTFIAGIYGMNFKYMPGLEWRWGYPMVLLIMAGIGIAMVYYFRKKRW</sequence>
<evidence type="ECO:0000256" key="2">
    <source>
        <dbReference type="ARBA" id="ARBA00009765"/>
    </source>
</evidence>
<dbReference type="InterPro" id="IPR045861">
    <property type="entry name" value="CorA_cytoplasmic_dom"/>
</dbReference>
<dbReference type="CDD" id="cd12828">
    <property type="entry name" value="TmCorA-like_1"/>
    <property type="match status" value="1"/>
</dbReference>
<keyword evidence="7 8" id="KW-0472">Membrane</keyword>
<dbReference type="InterPro" id="IPR004488">
    <property type="entry name" value="Mg/Co-transport_prot_CorA"/>
</dbReference>
<evidence type="ECO:0000256" key="4">
    <source>
        <dbReference type="ARBA" id="ARBA00022475"/>
    </source>
</evidence>
<evidence type="ECO:0000313" key="10">
    <source>
        <dbReference type="Proteomes" id="UP000242219"/>
    </source>
</evidence>
<evidence type="ECO:0000256" key="7">
    <source>
        <dbReference type="ARBA" id="ARBA00023136"/>
    </source>
</evidence>
<dbReference type="GO" id="GO:0050897">
    <property type="term" value="F:cobalt ion binding"/>
    <property type="evidence" value="ECO:0007669"/>
    <property type="project" value="TreeGrafter"/>
</dbReference>
<keyword evidence="10" id="KW-1185">Reference proteome</keyword>
<dbReference type="GO" id="GO:0005886">
    <property type="term" value="C:plasma membrane"/>
    <property type="evidence" value="ECO:0007669"/>
    <property type="project" value="UniProtKB-SubCell"/>
</dbReference>
<evidence type="ECO:0000256" key="6">
    <source>
        <dbReference type="ARBA" id="ARBA00022989"/>
    </source>
</evidence>
<evidence type="ECO:0000256" key="1">
    <source>
        <dbReference type="ARBA" id="ARBA00004651"/>
    </source>
</evidence>
<keyword evidence="4 8" id="KW-1003">Cell membrane</keyword>
<comment type="subcellular location">
    <subcellularLocation>
        <location evidence="1">Cell membrane</location>
        <topology evidence="1">Multi-pass membrane protein</topology>
    </subcellularLocation>
    <subcellularLocation>
        <location evidence="8">Membrane</location>
        <topology evidence="8">Multi-pass membrane protein</topology>
    </subcellularLocation>
</comment>
<dbReference type="Gene3D" id="1.20.58.340">
    <property type="entry name" value="Magnesium transport protein CorA, transmembrane region"/>
    <property type="match status" value="2"/>
</dbReference>
<dbReference type="PANTHER" id="PTHR46494:SF1">
    <property type="entry name" value="CORA FAMILY METAL ION TRANSPORTER (EUROFUNG)"/>
    <property type="match status" value="1"/>
</dbReference>
<name>A0A1V6LWZ1_9BACT</name>
<protein>
    <recommendedName>
        <fullName evidence="8">Magnesium transport protein CorA</fullName>
    </recommendedName>
</protein>
<dbReference type="GO" id="GO:0015095">
    <property type="term" value="F:magnesium ion transmembrane transporter activity"/>
    <property type="evidence" value="ECO:0007669"/>
    <property type="project" value="UniProtKB-UniRule"/>
</dbReference>
<dbReference type="InterPro" id="IPR002523">
    <property type="entry name" value="MgTranspt_CorA/ZnTranspt_ZntB"/>
</dbReference>
<keyword evidence="3 8" id="KW-0813">Transport</keyword>
<evidence type="ECO:0000313" key="9">
    <source>
        <dbReference type="EMBL" id="OQD44649.1"/>
    </source>
</evidence>
<keyword evidence="5 8" id="KW-0812">Transmembrane</keyword>
<dbReference type="NCBIfam" id="TIGR00383">
    <property type="entry name" value="corA"/>
    <property type="match status" value="1"/>
</dbReference>
<dbReference type="RefSeq" id="WP_070068175.1">
    <property type="nucleotide sequence ID" value="NZ_MJUW02000121.1"/>
</dbReference>
<dbReference type="Pfam" id="PF01544">
    <property type="entry name" value="CorA"/>
    <property type="match status" value="1"/>
</dbReference>
<comment type="caution">
    <text evidence="9">The sequence shown here is derived from an EMBL/GenBank/DDBJ whole genome shotgun (WGS) entry which is preliminary data.</text>
</comment>
<reference evidence="9 10" key="1">
    <citation type="journal article" date="2016" name="Genome Announc.">
        <title>Draft Genome Sequence of the Anaerobic Ammonium-Oxidizing Bacterium 'Candidatus Brocadia sp. 40'.</title>
        <authorList>
            <person name="Ali M."/>
            <person name="Haroon M.F."/>
            <person name="Narita Y."/>
            <person name="Zhang L."/>
            <person name="Rangel Shaw D."/>
            <person name="Okabe S."/>
            <person name="Saikaly P.E."/>
        </authorList>
    </citation>
    <scope>NUCLEOTIDE SEQUENCE [LARGE SCALE GENOMIC DNA]</scope>
    <source>
        <strain evidence="9 10">40</strain>
    </source>
</reference>
<dbReference type="AlphaFoldDB" id="A0A1V6LWZ1"/>
<accession>A0A1V6LWZ1</accession>
<dbReference type="SUPFAM" id="SSF143865">
    <property type="entry name" value="CorA soluble domain-like"/>
    <property type="match status" value="1"/>
</dbReference>